<evidence type="ECO:0000256" key="1">
    <source>
        <dbReference type="ARBA" id="ARBA00022448"/>
    </source>
</evidence>
<dbReference type="InterPro" id="IPR001486">
    <property type="entry name" value="Hemoglobin_trunc"/>
</dbReference>
<keyword evidence="2" id="KW-0349">Heme</keyword>
<dbReference type="GO" id="GO:0005344">
    <property type="term" value="F:oxygen carrier activity"/>
    <property type="evidence" value="ECO:0007669"/>
    <property type="project" value="InterPro"/>
</dbReference>
<dbReference type="InterPro" id="IPR012292">
    <property type="entry name" value="Globin/Proto"/>
</dbReference>
<dbReference type="GO" id="GO:0020037">
    <property type="term" value="F:heme binding"/>
    <property type="evidence" value="ECO:0007669"/>
    <property type="project" value="InterPro"/>
</dbReference>
<dbReference type="GO" id="GO:0019825">
    <property type="term" value="F:oxygen binding"/>
    <property type="evidence" value="ECO:0007669"/>
    <property type="project" value="InterPro"/>
</dbReference>
<comment type="similarity">
    <text evidence="5">Belongs to the truncated hemoglobin family. Group II subfamily.</text>
</comment>
<dbReference type="AlphaFoldDB" id="A0A6I6JUC8"/>
<name>A0A6I6JUC8_9BACT</name>
<dbReference type="KEGG" id="mcos:GM418_08930"/>
<keyword evidence="3" id="KW-0479">Metal-binding</keyword>
<evidence type="ECO:0000313" key="7">
    <source>
        <dbReference type="Proteomes" id="UP000428260"/>
    </source>
</evidence>
<evidence type="ECO:0000256" key="4">
    <source>
        <dbReference type="ARBA" id="ARBA00023004"/>
    </source>
</evidence>
<dbReference type="PANTHER" id="PTHR47366:SF1">
    <property type="entry name" value="TWO-ON-TWO HEMOGLOBIN-3"/>
    <property type="match status" value="1"/>
</dbReference>
<dbReference type="RefSeq" id="WP_158865245.1">
    <property type="nucleotide sequence ID" value="NZ_CP046401.1"/>
</dbReference>
<proteinExistence type="inferred from homology"/>
<reference evidence="6 7" key="1">
    <citation type="submission" date="2019-11" db="EMBL/GenBank/DDBJ databases">
        <authorList>
            <person name="Zheng R.K."/>
            <person name="Sun C.M."/>
        </authorList>
    </citation>
    <scope>NUCLEOTIDE SEQUENCE [LARGE SCALE GENOMIC DNA]</scope>
    <source>
        <strain evidence="6 7">WC007</strain>
    </source>
</reference>
<accession>A0A6I6JUC8</accession>
<evidence type="ECO:0000256" key="3">
    <source>
        <dbReference type="ARBA" id="ARBA00022723"/>
    </source>
</evidence>
<dbReference type="SUPFAM" id="SSF46458">
    <property type="entry name" value="Globin-like"/>
    <property type="match status" value="1"/>
</dbReference>
<protein>
    <submittedName>
        <fullName evidence="6">Globin</fullName>
    </submittedName>
</protein>
<dbReference type="Pfam" id="PF01152">
    <property type="entry name" value="Bac_globin"/>
    <property type="match status" value="1"/>
</dbReference>
<dbReference type="InterPro" id="IPR044203">
    <property type="entry name" value="GlbO/GLB3-like"/>
</dbReference>
<keyword evidence="4" id="KW-0408">Iron</keyword>
<keyword evidence="7" id="KW-1185">Reference proteome</keyword>
<gene>
    <name evidence="6" type="ORF">GM418_08930</name>
</gene>
<organism evidence="6 7">
    <name type="scientific">Maribellus comscasis</name>
    <dbReference type="NCBI Taxonomy" id="2681766"/>
    <lineage>
        <taxon>Bacteria</taxon>
        <taxon>Pseudomonadati</taxon>
        <taxon>Bacteroidota</taxon>
        <taxon>Bacteroidia</taxon>
        <taxon>Marinilabiliales</taxon>
        <taxon>Prolixibacteraceae</taxon>
        <taxon>Maribellus</taxon>
    </lineage>
</organism>
<dbReference type="Proteomes" id="UP000428260">
    <property type="component" value="Chromosome"/>
</dbReference>
<evidence type="ECO:0000256" key="2">
    <source>
        <dbReference type="ARBA" id="ARBA00022617"/>
    </source>
</evidence>
<dbReference type="PANTHER" id="PTHR47366">
    <property type="entry name" value="TWO-ON-TWO HEMOGLOBIN-3"/>
    <property type="match status" value="1"/>
</dbReference>
<dbReference type="Gene3D" id="1.10.490.10">
    <property type="entry name" value="Globins"/>
    <property type="match status" value="1"/>
</dbReference>
<dbReference type="EMBL" id="CP046401">
    <property type="protein sequence ID" value="QGY43777.1"/>
    <property type="molecule type" value="Genomic_DNA"/>
</dbReference>
<sequence length="141" mass="16432">MEFIISKYTPGNRPDVQLPSSKMFSMLGEEGIRELVFEHYDLLAKSSIKDLFPQDKAGLEKAKKNSSDFFIQVCGGPMYFTKHRGKPMLYKRHLPHKITAEAREVWLNCYKTALGKRNLPEDVLQSFWHYLDIFSIWMVNA</sequence>
<dbReference type="InterPro" id="IPR009050">
    <property type="entry name" value="Globin-like_sf"/>
</dbReference>
<evidence type="ECO:0000256" key="5">
    <source>
        <dbReference type="ARBA" id="ARBA00034496"/>
    </source>
</evidence>
<keyword evidence="1" id="KW-0813">Transport</keyword>
<evidence type="ECO:0000313" key="6">
    <source>
        <dbReference type="EMBL" id="QGY43777.1"/>
    </source>
</evidence>
<dbReference type="GO" id="GO:0046872">
    <property type="term" value="F:metal ion binding"/>
    <property type="evidence" value="ECO:0007669"/>
    <property type="project" value="UniProtKB-KW"/>
</dbReference>
<dbReference type="CDD" id="cd14774">
    <property type="entry name" value="TrHb2_HGbIV-like_O"/>
    <property type="match status" value="1"/>
</dbReference>